<name>A0A0E9RUI7_ANGAN</name>
<dbReference type="EMBL" id="GBXM01075813">
    <property type="protein sequence ID" value="JAH32764.1"/>
    <property type="molecule type" value="Transcribed_RNA"/>
</dbReference>
<evidence type="ECO:0000313" key="1">
    <source>
        <dbReference type="EMBL" id="JAH32764.1"/>
    </source>
</evidence>
<accession>A0A0E9RUI7</accession>
<dbReference type="AlphaFoldDB" id="A0A0E9RUI7"/>
<sequence length="53" mass="6466">MVFVNHVCSQFFLSHKRTLSKEHRMTIENQKLFLLQGVWMKFCPLRTVTWLRV</sequence>
<proteinExistence type="predicted"/>
<organism evidence="1">
    <name type="scientific">Anguilla anguilla</name>
    <name type="common">European freshwater eel</name>
    <name type="synonym">Muraena anguilla</name>
    <dbReference type="NCBI Taxonomy" id="7936"/>
    <lineage>
        <taxon>Eukaryota</taxon>
        <taxon>Metazoa</taxon>
        <taxon>Chordata</taxon>
        <taxon>Craniata</taxon>
        <taxon>Vertebrata</taxon>
        <taxon>Euteleostomi</taxon>
        <taxon>Actinopterygii</taxon>
        <taxon>Neopterygii</taxon>
        <taxon>Teleostei</taxon>
        <taxon>Anguilliformes</taxon>
        <taxon>Anguillidae</taxon>
        <taxon>Anguilla</taxon>
    </lineage>
</organism>
<reference evidence="1" key="1">
    <citation type="submission" date="2014-11" db="EMBL/GenBank/DDBJ databases">
        <authorList>
            <person name="Amaro Gonzalez C."/>
        </authorList>
    </citation>
    <scope>NUCLEOTIDE SEQUENCE</scope>
</reference>
<reference evidence="1" key="2">
    <citation type="journal article" date="2015" name="Fish Shellfish Immunol.">
        <title>Early steps in the European eel (Anguilla anguilla)-Vibrio vulnificus interaction in the gills: Role of the RtxA13 toxin.</title>
        <authorList>
            <person name="Callol A."/>
            <person name="Pajuelo D."/>
            <person name="Ebbesson L."/>
            <person name="Teles M."/>
            <person name="MacKenzie S."/>
            <person name="Amaro C."/>
        </authorList>
    </citation>
    <scope>NUCLEOTIDE SEQUENCE</scope>
</reference>
<protein>
    <submittedName>
        <fullName evidence="1">Uncharacterized protein</fullName>
    </submittedName>
</protein>